<feature type="compositionally biased region" description="Pro residues" evidence="1">
    <location>
        <begin position="138"/>
        <end position="158"/>
    </location>
</feature>
<feature type="region of interest" description="Disordered" evidence="1">
    <location>
        <begin position="115"/>
        <end position="170"/>
    </location>
</feature>
<evidence type="ECO:0000256" key="2">
    <source>
        <dbReference type="SAM" id="SignalP"/>
    </source>
</evidence>
<proteinExistence type="predicted"/>
<evidence type="ECO:0000256" key="1">
    <source>
        <dbReference type="SAM" id="MobiDB-lite"/>
    </source>
</evidence>
<gene>
    <name evidence="3" type="ORF">Fmac_006655</name>
</gene>
<evidence type="ECO:0008006" key="5">
    <source>
        <dbReference type="Google" id="ProtNLM"/>
    </source>
</evidence>
<comment type="caution">
    <text evidence="3">The sequence shown here is derived from an EMBL/GenBank/DDBJ whole genome shotgun (WGS) entry which is preliminary data.</text>
</comment>
<feature type="signal peptide" evidence="2">
    <location>
        <begin position="1"/>
        <end position="22"/>
    </location>
</feature>
<dbReference type="EMBL" id="JBGMDY010000002">
    <property type="protein sequence ID" value="KAL2345370.1"/>
    <property type="molecule type" value="Genomic_DNA"/>
</dbReference>
<organism evidence="3 4">
    <name type="scientific">Flemingia macrophylla</name>
    <dbReference type="NCBI Taxonomy" id="520843"/>
    <lineage>
        <taxon>Eukaryota</taxon>
        <taxon>Viridiplantae</taxon>
        <taxon>Streptophyta</taxon>
        <taxon>Embryophyta</taxon>
        <taxon>Tracheophyta</taxon>
        <taxon>Spermatophyta</taxon>
        <taxon>Magnoliopsida</taxon>
        <taxon>eudicotyledons</taxon>
        <taxon>Gunneridae</taxon>
        <taxon>Pentapetalae</taxon>
        <taxon>rosids</taxon>
        <taxon>fabids</taxon>
        <taxon>Fabales</taxon>
        <taxon>Fabaceae</taxon>
        <taxon>Papilionoideae</taxon>
        <taxon>50 kb inversion clade</taxon>
        <taxon>NPAAA clade</taxon>
        <taxon>indigoferoid/millettioid clade</taxon>
        <taxon>Phaseoleae</taxon>
        <taxon>Flemingia</taxon>
    </lineage>
</organism>
<accession>A0ABD1NB86</accession>
<evidence type="ECO:0000313" key="4">
    <source>
        <dbReference type="Proteomes" id="UP001603857"/>
    </source>
</evidence>
<keyword evidence="4" id="KW-1185">Reference proteome</keyword>
<reference evidence="3 4" key="1">
    <citation type="submission" date="2024-08" db="EMBL/GenBank/DDBJ databases">
        <title>Insights into the chromosomal genome structure of Flemingia macrophylla.</title>
        <authorList>
            <person name="Ding Y."/>
            <person name="Zhao Y."/>
            <person name="Bi W."/>
            <person name="Wu M."/>
            <person name="Zhao G."/>
            <person name="Gong Y."/>
            <person name="Li W."/>
            <person name="Zhang P."/>
        </authorList>
    </citation>
    <scope>NUCLEOTIDE SEQUENCE [LARGE SCALE GENOMIC DNA]</scope>
    <source>
        <strain evidence="3">DYQJB</strain>
        <tissue evidence="3">Leaf</tissue>
    </source>
</reference>
<keyword evidence="2" id="KW-0732">Signal</keyword>
<sequence>MASFWSFWAMLLALLGYNCSSALVCIISAAPASAPLVSPTQSPDSEPVFPTTPAKGGFSHSPSFQIAVRITHCGRNIAVAATSATASHRNCVVNLNHSFFRIATVMRPQHQQKIIENEKNGSKSSSSGDLIGDTATAPHPPPPPALGAAVPPPRPPSFQRPGSGSGSICRCGRFLCGEIGKR</sequence>
<name>A0ABD1NB86_9FABA</name>
<dbReference type="AlphaFoldDB" id="A0ABD1NB86"/>
<protein>
    <recommendedName>
        <fullName evidence="5">Secreted protein</fullName>
    </recommendedName>
</protein>
<evidence type="ECO:0000313" key="3">
    <source>
        <dbReference type="EMBL" id="KAL2345370.1"/>
    </source>
</evidence>
<dbReference type="Proteomes" id="UP001603857">
    <property type="component" value="Unassembled WGS sequence"/>
</dbReference>
<feature type="chain" id="PRO_5044761498" description="Secreted protein" evidence="2">
    <location>
        <begin position="23"/>
        <end position="182"/>
    </location>
</feature>